<organism evidence="1">
    <name type="scientific">Blumeria graminis f. sp. tritici 96224</name>
    <dbReference type="NCBI Taxonomy" id="1268274"/>
    <lineage>
        <taxon>Eukaryota</taxon>
        <taxon>Fungi</taxon>
        <taxon>Dikarya</taxon>
        <taxon>Ascomycota</taxon>
        <taxon>Pezizomycotina</taxon>
        <taxon>Leotiomycetes</taxon>
        <taxon>Erysiphales</taxon>
        <taxon>Erysiphaceae</taxon>
        <taxon>Blumeria</taxon>
    </lineage>
</organism>
<name>A0A381LIE4_BLUGR</name>
<protein>
    <submittedName>
        <fullName evidence="1">Bgt-20688</fullName>
    </submittedName>
</protein>
<feature type="non-terminal residue" evidence="1">
    <location>
        <position position="56"/>
    </location>
</feature>
<evidence type="ECO:0000313" key="1">
    <source>
        <dbReference type="EMBL" id="SUZ12861.1"/>
    </source>
</evidence>
<accession>A0A381LIE4</accession>
<feature type="non-terminal residue" evidence="1">
    <location>
        <position position="1"/>
    </location>
</feature>
<sequence>GQMPQLQIQLDQTNACSCGSSLTIPEDACLITSKSTSQASYTWLFIQSSRLPSSTQ</sequence>
<reference evidence="1" key="1">
    <citation type="submission" date="2018-07" db="EMBL/GenBank/DDBJ databases">
        <authorList>
            <person name="Quirk P.G."/>
            <person name="Krulwich T.A."/>
        </authorList>
    </citation>
    <scope>NUCLEOTIDE SEQUENCE</scope>
    <source>
        <strain evidence="1">96224</strain>
    </source>
</reference>
<dbReference type="AlphaFoldDB" id="A0A381LIE4"/>
<dbReference type="EMBL" id="UIGY01000205">
    <property type="protein sequence ID" value="SUZ12861.1"/>
    <property type="molecule type" value="Genomic_DNA"/>
</dbReference>
<proteinExistence type="predicted"/>
<gene>
    <name evidence="1" type="ORF">BGT96224V2_LOCUS6018</name>
</gene>